<comment type="caution">
    <text evidence="2">The sequence shown here is derived from an EMBL/GenBank/DDBJ whole genome shotgun (WGS) entry which is preliminary data.</text>
</comment>
<reference evidence="3" key="1">
    <citation type="submission" date="2023-07" db="EMBL/GenBank/DDBJ databases">
        <title>Whole genome shotgun sequence of Streptomyces achromogenes subsp. rubradiris NBRC 14000.</title>
        <authorList>
            <person name="Komaki H."/>
            <person name="Tamura T."/>
        </authorList>
    </citation>
    <scope>NUCLEOTIDE SEQUENCE [LARGE SCALE GENOMIC DNA]</scope>
    <source>
        <strain evidence="3">NBRC 14000</strain>
    </source>
</reference>
<evidence type="ECO:0000259" key="1">
    <source>
        <dbReference type="Pfam" id="PF13614"/>
    </source>
</evidence>
<dbReference type="Proteomes" id="UP000646738">
    <property type="component" value="Unassembled WGS sequence"/>
</dbReference>
<dbReference type="InterPro" id="IPR025669">
    <property type="entry name" value="AAA_dom"/>
</dbReference>
<dbReference type="EMBL" id="BNEA01000010">
    <property type="protein sequence ID" value="GHI52717.1"/>
    <property type="molecule type" value="Genomic_DNA"/>
</dbReference>
<dbReference type="PANTHER" id="PTHR13696">
    <property type="entry name" value="P-LOOP CONTAINING NUCLEOSIDE TRIPHOSPHATE HYDROLASE"/>
    <property type="match status" value="1"/>
</dbReference>
<keyword evidence="3" id="KW-1185">Reference proteome</keyword>
<evidence type="ECO:0000313" key="2">
    <source>
        <dbReference type="EMBL" id="GHI52717.1"/>
    </source>
</evidence>
<feature type="domain" description="AAA" evidence="1">
    <location>
        <begin position="62"/>
        <end position="243"/>
    </location>
</feature>
<dbReference type="PANTHER" id="PTHR13696:SF52">
    <property type="entry name" value="PARA FAMILY PROTEIN CT_582"/>
    <property type="match status" value="1"/>
</dbReference>
<name>A0ABQ3RA43_STRRR</name>
<dbReference type="Gene3D" id="3.40.50.300">
    <property type="entry name" value="P-loop containing nucleotide triphosphate hydrolases"/>
    <property type="match status" value="1"/>
</dbReference>
<evidence type="ECO:0000313" key="3">
    <source>
        <dbReference type="Proteomes" id="UP000646738"/>
    </source>
</evidence>
<dbReference type="InterPro" id="IPR027417">
    <property type="entry name" value="P-loop_NTPase"/>
</dbReference>
<dbReference type="Pfam" id="PF13614">
    <property type="entry name" value="AAA_31"/>
    <property type="match status" value="1"/>
</dbReference>
<organism evidence="2 3">
    <name type="scientific">Streptomyces rubradiris</name>
    <name type="common">Streptomyces achromogenes subsp. rubradiris</name>
    <dbReference type="NCBI Taxonomy" id="285531"/>
    <lineage>
        <taxon>Bacteria</taxon>
        <taxon>Bacillati</taxon>
        <taxon>Actinomycetota</taxon>
        <taxon>Actinomycetes</taxon>
        <taxon>Kitasatosporales</taxon>
        <taxon>Streptomycetaceae</taxon>
        <taxon>Streptomyces</taxon>
    </lineage>
</organism>
<protein>
    <submittedName>
        <fullName evidence="2">Partitioning protein para</fullName>
    </submittedName>
</protein>
<proteinExistence type="predicted"/>
<gene>
    <name evidence="2" type="primary">parA</name>
    <name evidence="2" type="ORF">Srubr_25630</name>
</gene>
<sequence>MPHPLPLRAMRETQTETVQVPRLSDDLAFLDIVTEWDMSTAYQDWKTAIVVPPTFLPASLPRIIAICNQKGGAGKTVTTLELAMALVARGRRVRIIDADPQHASMSAWLQFSYPEGLPAEDRKNLKDLYFDDDVTLRDITYGTPYEGLYFVPSFPDLTDVESKQPTGTDTLLRFQLREKNDDVDVTLIDCGPRLGPLTASALVAAHDVIIPVQAASGLDVMGAAALDRTIATVKKRLNPELRIAGVVLTDFTRSTLARKIGGGLAKRYPDAVVVPARQNVRIGDAQLARQPLRIFESAATTVLDYDRAADILFTRGR</sequence>
<dbReference type="CDD" id="cd02042">
    <property type="entry name" value="ParAB_family"/>
    <property type="match status" value="1"/>
</dbReference>
<accession>A0ABQ3RA43</accession>
<dbReference type="InterPro" id="IPR050678">
    <property type="entry name" value="DNA_Partitioning_ATPase"/>
</dbReference>
<dbReference type="SUPFAM" id="SSF52540">
    <property type="entry name" value="P-loop containing nucleoside triphosphate hydrolases"/>
    <property type="match status" value="1"/>
</dbReference>